<gene>
    <name evidence="1" type="ORF">VH79_21040</name>
</gene>
<reference evidence="1" key="1">
    <citation type="submission" date="2018-07" db="EMBL/GenBank/DDBJ databases">
        <authorList>
            <consortium name="GenomeTrakr network: Whole genome sequencing for foodborne pathogen traceback"/>
        </authorList>
    </citation>
    <scope>NUCLEOTIDE SEQUENCE [LARGE SCALE GENOMIC DNA]</scope>
    <source>
        <strain evidence="1">FDA00008842</strain>
    </source>
</reference>
<proteinExistence type="predicted"/>
<protein>
    <submittedName>
        <fullName evidence="1">Uncharacterized protein</fullName>
    </submittedName>
</protein>
<comment type="caution">
    <text evidence="1">The sequence shown here is derived from an EMBL/GenBank/DDBJ whole genome shotgun (WGS) entry which is preliminary data.</text>
</comment>
<dbReference type="Proteomes" id="UP000839610">
    <property type="component" value="Unassembled WGS sequence"/>
</dbReference>
<dbReference type="EMBL" id="AAGLUV010000017">
    <property type="protein sequence ID" value="EBP4585653.1"/>
    <property type="molecule type" value="Genomic_DNA"/>
</dbReference>
<organism evidence="1">
    <name type="scientific">Salmonella enterica</name>
    <name type="common">Salmonella choleraesuis</name>
    <dbReference type="NCBI Taxonomy" id="28901"/>
    <lineage>
        <taxon>Bacteria</taxon>
        <taxon>Pseudomonadati</taxon>
        <taxon>Pseudomonadota</taxon>
        <taxon>Gammaproteobacteria</taxon>
        <taxon>Enterobacterales</taxon>
        <taxon>Enterobacteriaceae</taxon>
        <taxon>Salmonella</taxon>
    </lineage>
</organism>
<accession>A0A0W3TKY2</accession>
<sequence>MKIEIFRIEGRVCLLISPISISIAERLATAMENSEVVAALGAYLTSVGEAPDGELVGLYLYFDHLDTTAFITINHLIEADKPVPIIVR</sequence>
<dbReference type="RefSeq" id="WP_000687579.1">
    <property type="nucleotide sequence ID" value="NZ_JBHZFQ020000009.1"/>
</dbReference>
<evidence type="ECO:0000313" key="1">
    <source>
        <dbReference type="EMBL" id="EBP4585653.1"/>
    </source>
</evidence>
<dbReference type="AlphaFoldDB" id="A0A0W3TKY2"/>
<name>A0A0W3TKY2_SALER</name>